<dbReference type="Pfam" id="PF00668">
    <property type="entry name" value="Condensation"/>
    <property type="match status" value="1"/>
</dbReference>
<dbReference type="InterPro" id="IPR036736">
    <property type="entry name" value="ACP-like_sf"/>
</dbReference>
<dbReference type="GO" id="GO:0031177">
    <property type="term" value="F:phosphopantetheine binding"/>
    <property type="evidence" value="ECO:0007669"/>
    <property type="project" value="InterPro"/>
</dbReference>
<keyword evidence="3" id="KW-0597">Phosphoprotein</keyword>
<dbReference type="STRING" id="391037.Sare_2962"/>
<dbReference type="PROSITE" id="PS50075">
    <property type="entry name" value="CARRIER"/>
    <property type="match status" value="1"/>
</dbReference>
<dbReference type="PANTHER" id="PTHR45527">
    <property type="entry name" value="NONRIBOSOMAL PEPTIDE SYNTHETASE"/>
    <property type="match status" value="1"/>
</dbReference>
<dbReference type="eggNOG" id="COG1020">
    <property type="taxonomic scope" value="Bacteria"/>
</dbReference>
<keyword evidence="2" id="KW-0596">Phosphopantetheine</keyword>
<comment type="cofactor">
    <cofactor evidence="1">
        <name>pantetheine 4'-phosphate</name>
        <dbReference type="ChEBI" id="CHEBI:47942"/>
    </cofactor>
</comment>
<dbReference type="GO" id="GO:0009239">
    <property type="term" value="P:enterobactin biosynthetic process"/>
    <property type="evidence" value="ECO:0007669"/>
    <property type="project" value="TreeGrafter"/>
</dbReference>
<dbReference type="OrthoDB" id="2472181at2"/>
<evidence type="ECO:0000256" key="2">
    <source>
        <dbReference type="ARBA" id="ARBA00022450"/>
    </source>
</evidence>
<dbReference type="PROSITE" id="PS00455">
    <property type="entry name" value="AMP_BINDING"/>
    <property type="match status" value="1"/>
</dbReference>
<dbReference type="InterPro" id="IPR001031">
    <property type="entry name" value="Thioesterase"/>
</dbReference>
<dbReference type="Pfam" id="PF00550">
    <property type="entry name" value="PP-binding"/>
    <property type="match status" value="1"/>
</dbReference>
<accession>A8M7B5</accession>
<dbReference type="GO" id="GO:0008610">
    <property type="term" value="P:lipid biosynthetic process"/>
    <property type="evidence" value="ECO:0007669"/>
    <property type="project" value="UniProtKB-ARBA"/>
</dbReference>
<dbReference type="InterPro" id="IPR009081">
    <property type="entry name" value="PP-bd_ACP"/>
</dbReference>
<dbReference type="Gene3D" id="3.40.50.12780">
    <property type="entry name" value="N-terminal domain of ligase-like"/>
    <property type="match status" value="1"/>
</dbReference>
<dbReference type="InterPro" id="IPR010071">
    <property type="entry name" value="AA_adenyl_dom"/>
</dbReference>
<dbReference type="GO" id="GO:0005829">
    <property type="term" value="C:cytosol"/>
    <property type="evidence" value="ECO:0007669"/>
    <property type="project" value="TreeGrafter"/>
</dbReference>
<dbReference type="SUPFAM" id="SSF52777">
    <property type="entry name" value="CoA-dependent acyltransferases"/>
    <property type="match status" value="2"/>
</dbReference>
<dbReference type="InterPro" id="IPR042099">
    <property type="entry name" value="ANL_N_sf"/>
</dbReference>
<sequence>MPDDSFEGRVAQLSERRRLLLERLRQQRQGPGRPAAIRPRPSGVDRVPLSQAQEQLWFLAQLAPDEPTYNLVQASYLVGPLDLVALRRALDEVVRRHEALRTVIESTDDTAYQVVCSPGPAALEIDDVSVLPASERRHAALLLLQDHEVHRPFDLASGPLFRARLVRLGPTEHALALAVHHSTADGWSMGLIIRELSTLYAAYRSGTAADLPAPALQFADFAAWQRRQLRADAMERHLRYWQDRLVDLPTLDLPTDRSRPAATSFRGALLEQPIDRTLHTAVQAMAKETGASSFMVLVAAFGATLARYTGQEDLAIGTAFSGRGRPELEKVVGFFANMGVLRIDASGNPTFATLVDRARDTCLGAWEHQDAPFERVVQRVAPLRDPSRNPLFQVAVQMLTSSTWGGPGLPGTDSFPVDLRLERSRFDLTVSLVDHGDRYSILAEYSTDLFGRQRIQRLLVHFERVLAAGLADPTRRLSEFPLLTEEERREVLAFGVGERRPVPRTTALRMFAEQARRRRDTVAVRHDGLDLSYRALDDRARRLAGRLRAAGVRPKDPVPVLLDRGFDEVVAPLAIWYAGAVHVPLDTAAPPNRLRRIITNTGARLAVTRTEYAARMPTDGPWRVLHLDDRDPEVDAPRTVDDLAASSTGLDDVAYILHTSGSTGDPKGVQIDHAGLVNYLDWMVGEWRCGPGDRILHAGAPIFDLAAGETLAALTSGATLVVIGKEQLLSPDGLVEVLSREQITHLLLTPTGLSLADADPDRLPDLREVFVAGEVCSAELAVRWSRPGRCRLANLYGPTEITIANTAYDCTGWSSAEPPPIGRSLPNRHLYLLDRWGQPVPAGVPGEIVVGGVGVSRGYLNEPELTARTFTDDPFAPGARVYRTGDRGVWTDDGLLRFVDRLDGQVKLRGLRIELAEVETTLARHEDVDQVAATVVRDGSGTQRLVAYVVPVADQIDAAALRAYAAEELPAHMVPGQVLHLSALPLTGSGKIDRRALPPPAPDGAEVEDRAMPADPAERQVAAVFAEVLGVPSVAVDRSFFDLGGHSLQAAYVLARIARQTGVTIGLKQFYADPTVRTLAGLVGRGSAADAGRSPLVTLKAEGSRPRLYCLHAVSGSPYWYLPLSRALHPEQPLDGFEAPGLEGDAEPVEDLTALAARYVDALRERQPAGPYLLAGWSMGGFLSFEMARQLAAVGESPALVAMIDSNEPGPLPLPSEQEVMETFVSDLGGLAGTAPPVLPAEIARAASTDPAVLTAFLVEHGMVPADVRADFVSHRYRVFRANMRAVYGYRPGPYAGRVVMVQAAEEPSRAAWARHAGAMETVTLPGNHYSLWSAAHLPGLAAMIDARVGEAMAGD</sequence>
<evidence type="ECO:0000313" key="5">
    <source>
        <dbReference type="EMBL" id="ABV98788.1"/>
    </source>
</evidence>
<dbReference type="CDD" id="cd19531">
    <property type="entry name" value="LCL_NRPS-like"/>
    <property type="match status" value="1"/>
</dbReference>
<organism evidence="5">
    <name type="scientific">Salinispora arenicola (strain CNS-205)</name>
    <dbReference type="NCBI Taxonomy" id="391037"/>
    <lineage>
        <taxon>Bacteria</taxon>
        <taxon>Bacillati</taxon>
        <taxon>Actinomycetota</taxon>
        <taxon>Actinomycetes</taxon>
        <taxon>Micromonosporales</taxon>
        <taxon>Micromonosporaceae</taxon>
        <taxon>Salinispora</taxon>
    </lineage>
</organism>
<proteinExistence type="predicted"/>
<dbReference type="GO" id="GO:0009366">
    <property type="term" value="C:enterobactin synthetase complex"/>
    <property type="evidence" value="ECO:0007669"/>
    <property type="project" value="TreeGrafter"/>
</dbReference>
<dbReference type="Gene3D" id="3.30.300.30">
    <property type="match status" value="1"/>
</dbReference>
<protein>
    <submittedName>
        <fullName evidence="5">Amino acid adenylation domain</fullName>
    </submittedName>
</protein>
<dbReference type="SUPFAM" id="SSF53474">
    <property type="entry name" value="alpha/beta-Hydrolases"/>
    <property type="match status" value="1"/>
</dbReference>
<dbReference type="GO" id="GO:0043041">
    <property type="term" value="P:amino acid activation for nonribosomal peptide biosynthetic process"/>
    <property type="evidence" value="ECO:0007669"/>
    <property type="project" value="TreeGrafter"/>
</dbReference>
<feature type="domain" description="Carrier" evidence="4">
    <location>
        <begin position="1012"/>
        <end position="1087"/>
    </location>
</feature>
<dbReference type="HOGENOM" id="CLU_000022_2_13_11"/>
<dbReference type="PATRIC" id="fig|391037.6.peg.2996"/>
<dbReference type="EMBL" id="CP000850">
    <property type="protein sequence ID" value="ABV98788.1"/>
    <property type="molecule type" value="Genomic_DNA"/>
</dbReference>
<evidence type="ECO:0000256" key="3">
    <source>
        <dbReference type="ARBA" id="ARBA00022553"/>
    </source>
</evidence>
<dbReference type="Gene3D" id="3.30.559.10">
    <property type="entry name" value="Chloramphenicol acetyltransferase-like domain"/>
    <property type="match status" value="1"/>
</dbReference>
<dbReference type="SUPFAM" id="SSF47336">
    <property type="entry name" value="ACP-like"/>
    <property type="match status" value="1"/>
</dbReference>
<dbReference type="InterPro" id="IPR020806">
    <property type="entry name" value="PKS_PP-bd"/>
</dbReference>
<dbReference type="Pfam" id="PF00501">
    <property type="entry name" value="AMP-binding"/>
    <property type="match status" value="1"/>
</dbReference>
<dbReference type="Pfam" id="PF00975">
    <property type="entry name" value="Thioesterase"/>
    <property type="match status" value="1"/>
</dbReference>
<dbReference type="KEGG" id="saq:Sare_2962"/>
<dbReference type="InterPro" id="IPR000873">
    <property type="entry name" value="AMP-dep_synth/lig_dom"/>
</dbReference>
<dbReference type="GO" id="GO:0047527">
    <property type="term" value="F:2,3-dihydroxybenzoate-serine ligase activity"/>
    <property type="evidence" value="ECO:0007669"/>
    <property type="project" value="TreeGrafter"/>
</dbReference>
<dbReference type="InterPro" id="IPR025110">
    <property type="entry name" value="AMP-bd_C"/>
</dbReference>
<dbReference type="InterPro" id="IPR020802">
    <property type="entry name" value="TesA-like"/>
</dbReference>
<dbReference type="InterPro" id="IPR029058">
    <property type="entry name" value="AB_hydrolase_fold"/>
</dbReference>
<name>A8M7B5_SALAI</name>
<dbReference type="InterPro" id="IPR001242">
    <property type="entry name" value="Condensation_dom"/>
</dbReference>
<dbReference type="PANTHER" id="PTHR45527:SF1">
    <property type="entry name" value="FATTY ACID SYNTHASE"/>
    <property type="match status" value="1"/>
</dbReference>
<evidence type="ECO:0000259" key="4">
    <source>
        <dbReference type="PROSITE" id="PS50075"/>
    </source>
</evidence>
<dbReference type="InterPro" id="IPR020845">
    <property type="entry name" value="AMP-binding_CS"/>
</dbReference>
<evidence type="ECO:0000256" key="1">
    <source>
        <dbReference type="ARBA" id="ARBA00001957"/>
    </source>
</evidence>
<dbReference type="InterPro" id="IPR023213">
    <property type="entry name" value="CAT-like_dom_sf"/>
</dbReference>
<dbReference type="SMART" id="SM00824">
    <property type="entry name" value="PKS_TE"/>
    <property type="match status" value="1"/>
</dbReference>
<dbReference type="CDD" id="cd05930">
    <property type="entry name" value="A_NRPS"/>
    <property type="match status" value="1"/>
</dbReference>
<reference evidence="5" key="1">
    <citation type="submission" date="2007-10" db="EMBL/GenBank/DDBJ databases">
        <title>Complete sequence of Salinispora arenicola CNS-205.</title>
        <authorList>
            <consortium name="US DOE Joint Genome Institute"/>
            <person name="Copeland A."/>
            <person name="Lucas S."/>
            <person name="Lapidus A."/>
            <person name="Barry K."/>
            <person name="Glavina del Rio T."/>
            <person name="Dalin E."/>
            <person name="Tice H."/>
            <person name="Pitluck S."/>
            <person name="Foster B."/>
            <person name="Schmutz J."/>
            <person name="Larimer F."/>
            <person name="Land M."/>
            <person name="Hauser L."/>
            <person name="Kyrpides N."/>
            <person name="Ivanova N."/>
            <person name="Jensen P.R."/>
            <person name="Moore B.S."/>
            <person name="Penn K."/>
            <person name="Jenkins C."/>
            <person name="Udwary D."/>
            <person name="Xiang L."/>
            <person name="Gontang E."/>
            <person name="Richardson P."/>
        </authorList>
    </citation>
    <scope>NUCLEOTIDE SEQUENCE [LARGE SCALE GENOMIC DNA]</scope>
    <source>
        <strain evidence="5">CNS-205</strain>
    </source>
</reference>
<dbReference type="Pfam" id="PF13193">
    <property type="entry name" value="AMP-binding_C"/>
    <property type="match status" value="1"/>
</dbReference>
<dbReference type="eggNOG" id="COG3319">
    <property type="taxonomic scope" value="Bacteria"/>
</dbReference>
<dbReference type="InterPro" id="IPR045851">
    <property type="entry name" value="AMP-bd_C_sf"/>
</dbReference>
<dbReference type="Gene3D" id="3.30.559.30">
    <property type="entry name" value="Nonribosomal peptide synthetase, condensation domain"/>
    <property type="match status" value="1"/>
</dbReference>
<gene>
    <name evidence="5" type="ordered locus">Sare_2962</name>
</gene>
<dbReference type="NCBIfam" id="TIGR01733">
    <property type="entry name" value="AA-adenyl-dom"/>
    <property type="match status" value="1"/>
</dbReference>
<dbReference type="SUPFAM" id="SSF56801">
    <property type="entry name" value="Acetyl-CoA synthetase-like"/>
    <property type="match status" value="1"/>
</dbReference>
<dbReference type="Gene3D" id="1.10.1200.10">
    <property type="entry name" value="ACP-like"/>
    <property type="match status" value="1"/>
</dbReference>
<dbReference type="SMART" id="SM00823">
    <property type="entry name" value="PKS_PP"/>
    <property type="match status" value="1"/>
</dbReference>
<dbReference type="Gene3D" id="3.40.50.1820">
    <property type="entry name" value="alpha/beta hydrolase"/>
    <property type="match status" value="1"/>
</dbReference>